<reference evidence="6" key="1">
    <citation type="journal article" date="2014" name="Science">
        <title>Nonhuman genetics. Genomic basis for the convergent evolution of electric organs.</title>
        <authorList>
            <person name="Gallant J.R."/>
            <person name="Traeger L.L."/>
            <person name="Volkening J.D."/>
            <person name="Moffett H."/>
            <person name="Chen P.H."/>
            <person name="Novina C.D."/>
            <person name="Phillips G.N.Jr."/>
            <person name="Anand R."/>
            <person name="Wells G.B."/>
            <person name="Pinch M."/>
            <person name="Guth R."/>
            <person name="Unguez G.A."/>
            <person name="Albert J.S."/>
            <person name="Zakon H.H."/>
            <person name="Samanta M.P."/>
            <person name="Sussman M.R."/>
        </authorList>
    </citation>
    <scope>NUCLEOTIDE SEQUENCE [LARGE SCALE GENOMIC DNA]</scope>
</reference>
<dbReference type="Pfam" id="PF15927">
    <property type="entry name" value="Casc1_N"/>
    <property type="match status" value="1"/>
</dbReference>
<feature type="compositionally biased region" description="Basic and acidic residues" evidence="3">
    <location>
        <begin position="263"/>
        <end position="280"/>
    </location>
</feature>
<organism evidence="5 6">
    <name type="scientific">Electrophorus electricus</name>
    <name type="common">Electric eel</name>
    <name type="synonym">Gymnotus electricus</name>
    <dbReference type="NCBI Taxonomy" id="8005"/>
    <lineage>
        <taxon>Eukaryota</taxon>
        <taxon>Metazoa</taxon>
        <taxon>Chordata</taxon>
        <taxon>Craniata</taxon>
        <taxon>Vertebrata</taxon>
        <taxon>Euteleostomi</taxon>
        <taxon>Actinopterygii</taxon>
        <taxon>Neopterygii</taxon>
        <taxon>Teleostei</taxon>
        <taxon>Ostariophysi</taxon>
        <taxon>Gymnotiformes</taxon>
        <taxon>Gymnotoidei</taxon>
        <taxon>Gymnotidae</taxon>
        <taxon>Electrophorus</taxon>
    </lineage>
</organism>
<reference evidence="6" key="2">
    <citation type="journal article" date="2017" name="Sci. Adv.">
        <title>A tail of two voltages: Proteomic comparison of the three electric organs of the electric eel.</title>
        <authorList>
            <person name="Traeger L.L."/>
            <person name="Sabat G."/>
            <person name="Barrett-Wilt G.A."/>
            <person name="Wells G.B."/>
            <person name="Sussman M.R."/>
        </authorList>
    </citation>
    <scope>NUCLEOTIDE SEQUENCE [LARGE SCALE GENOMIC DNA]</scope>
</reference>
<dbReference type="GeneTree" id="ENSGT00390000004708"/>
<dbReference type="STRING" id="8005.ENSEEEP00000028876"/>
<dbReference type="Ensembl" id="ENSEEET00000029214.2">
    <property type="protein sequence ID" value="ENSEEEP00000028876.2"/>
    <property type="gene ID" value="ENSEEEG00000013868.2"/>
</dbReference>
<dbReference type="InterPro" id="IPR031826">
    <property type="entry name" value="IC97/Casc1_N"/>
</dbReference>
<keyword evidence="6" id="KW-1185">Reference proteome</keyword>
<evidence type="ECO:0000256" key="1">
    <source>
        <dbReference type="ARBA" id="ARBA00024332"/>
    </source>
</evidence>
<protein>
    <recommendedName>
        <fullName evidence="2">Dynein axonemal intermediate chain 7</fullName>
    </recommendedName>
</protein>
<evidence type="ECO:0000256" key="2">
    <source>
        <dbReference type="ARBA" id="ARBA00024414"/>
    </source>
</evidence>
<sequence length="681" mass="76973">MISPLPPPEEARCIAEREERERVERERLEQKDRERREDELNELRHLLEVNQSAVKAWEAACRESAKWDRYRLCDGSPNPAVQPEINAFISLWKEDPVGQIQPLLQQCAMALRLTDELDLLVREEPEPSVAQMYQETRLTLQNLIHDKLLQATEEILKSAKEQSDIETGNMQAVVRDDNVTLCLWANLNKNPRFKGHQFKEVGMGFELPKQLVTSDIGVRMLHTRYDHLSDLSRHARVHGRRPAAIEVGTVTLLAQTPEVAEDGGMRVEGKERGNPQHAEDEPQSLRTQGKKVSLHASVQGQGREAQTETVTDRPTFPGEGAESVSDTTNVHVVDLHQYTPLGGVFYFDVFYLPPQSVTVNGWEMRKLLDTGLLVFPYPSEQSQVHSSVAGRVEESGTHSSPPVGVTVRLPESVVFLEEPQVARWDPADQQWRSDGVSETCYQAEERSLSFKMASFSAFTLLQDSHANMPFQSWELRPLGQDSAQLTITAALVEVSITVKGNRCMLQMERARELTPILGRWMNLPALQAAMRRSGINMFVNEYSEKYVDVHAKDPLIEHTAYEQMALVSSAFAFSWSRWNAQCQQQHLVLQVCEQLEAGPVPAKAWSLYLLGAQRSHRLKMTEWSAAFSPELAEGSEFHSTFLHMLRDGVSAEGWARVNHAHPLYINTVQALLCSTRVLTFS</sequence>
<evidence type="ECO:0000256" key="3">
    <source>
        <dbReference type="SAM" id="MobiDB-lite"/>
    </source>
</evidence>
<dbReference type="GO" id="GO:0008017">
    <property type="term" value="F:microtubule binding"/>
    <property type="evidence" value="ECO:0007669"/>
    <property type="project" value="TreeGrafter"/>
</dbReference>
<comment type="similarity">
    <text evidence="1">Belongs to the DNAI7 family.</text>
</comment>
<dbReference type="OMA" id="FTRCEKT"/>
<feature type="domain" description="IC97/Casc1 N-terminal" evidence="4">
    <location>
        <begin position="9"/>
        <end position="192"/>
    </location>
</feature>
<accession>A0A4W4FXN1</accession>
<feature type="region of interest" description="Disordered" evidence="3">
    <location>
        <begin position="255"/>
        <end position="325"/>
    </location>
</feature>
<gene>
    <name evidence="5" type="primary">dnai7</name>
</gene>
<dbReference type="InterPro" id="IPR023247">
    <property type="entry name" value="IC97/Dnai7-like"/>
</dbReference>
<dbReference type="AlphaFoldDB" id="A0A4W4FXN1"/>
<dbReference type="PANTHER" id="PTHR20929">
    <property type="entry name" value="LUNG ADENOMA SUSCEPTIBILITY 1-RELATED"/>
    <property type="match status" value="1"/>
</dbReference>
<dbReference type="PRINTS" id="PR02043">
    <property type="entry name" value="CANCERSCCP1"/>
</dbReference>
<dbReference type="PANTHER" id="PTHR20929:SF11">
    <property type="entry name" value="DYNEIN AXONEMAL INTERMEDIATE CHAIN 7"/>
    <property type="match status" value="1"/>
</dbReference>
<name>A0A4W4FXN1_ELEEL</name>
<dbReference type="GO" id="GO:0048487">
    <property type="term" value="F:beta-tubulin binding"/>
    <property type="evidence" value="ECO:0007669"/>
    <property type="project" value="TreeGrafter"/>
</dbReference>
<dbReference type="Proteomes" id="UP000314983">
    <property type="component" value="Chromosome 7"/>
</dbReference>
<reference evidence="5" key="3">
    <citation type="submission" date="2020-05" db="EMBL/GenBank/DDBJ databases">
        <title>Electrophorus electricus (electric eel) genome, fEleEle1, primary haplotype.</title>
        <authorList>
            <person name="Myers G."/>
            <person name="Meyer A."/>
            <person name="Fedrigo O."/>
            <person name="Formenti G."/>
            <person name="Rhie A."/>
            <person name="Tracey A."/>
            <person name="Sims Y."/>
            <person name="Jarvis E.D."/>
        </authorList>
    </citation>
    <scope>NUCLEOTIDE SEQUENCE [LARGE SCALE GENOMIC DNA]</scope>
</reference>
<evidence type="ECO:0000313" key="5">
    <source>
        <dbReference type="Ensembl" id="ENSEEEP00000028876.2"/>
    </source>
</evidence>
<dbReference type="GO" id="GO:0005930">
    <property type="term" value="C:axoneme"/>
    <property type="evidence" value="ECO:0007669"/>
    <property type="project" value="TreeGrafter"/>
</dbReference>
<reference evidence="5" key="4">
    <citation type="submission" date="2025-08" db="UniProtKB">
        <authorList>
            <consortium name="Ensembl"/>
        </authorList>
    </citation>
    <scope>IDENTIFICATION</scope>
</reference>
<evidence type="ECO:0000259" key="4">
    <source>
        <dbReference type="Pfam" id="PF15927"/>
    </source>
</evidence>
<reference evidence="5" key="5">
    <citation type="submission" date="2025-09" db="UniProtKB">
        <authorList>
            <consortium name="Ensembl"/>
        </authorList>
    </citation>
    <scope>IDENTIFICATION</scope>
</reference>
<proteinExistence type="inferred from homology"/>
<evidence type="ECO:0000313" key="6">
    <source>
        <dbReference type="Proteomes" id="UP000314983"/>
    </source>
</evidence>